<name>A0A4U6TM42_SETVI</name>
<dbReference type="EMBL" id="CM016558">
    <property type="protein sequence ID" value="TKW03661.1"/>
    <property type="molecule type" value="Genomic_DNA"/>
</dbReference>
<dbReference type="AlphaFoldDB" id="A0A4U6TM42"/>
<evidence type="ECO:0000313" key="3">
    <source>
        <dbReference type="Proteomes" id="UP000298652"/>
    </source>
</evidence>
<gene>
    <name evidence="2" type="ORF">SEVIR_7G055209v2</name>
</gene>
<evidence type="ECO:0000256" key="1">
    <source>
        <dbReference type="SAM" id="Phobius"/>
    </source>
</evidence>
<keyword evidence="1" id="KW-1133">Transmembrane helix</keyword>
<keyword evidence="1" id="KW-0812">Transmembrane</keyword>
<proteinExistence type="predicted"/>
<keyword evidence="3" id="KW-1185">Reference proteome</keyword>
<reference evidence="2" key="1">
    <citation type="submission" date="2019-03" db="EMBL/GenBank/DDBJ databases">
        <title>WGS assembly of Setaria viridis.</title>
        <authorList>
            <person name="Huang P."/>
            <person name="Jenkins J."/>
            <person name="Grimwood J."/>
            <person name="Barry K."/>
            <person name="Healey A."/>
            <person name="Mamidi S."/>
            <person name="Sreedasyam A."/>
            <person name="Shu S."/>
            <person name="Feldman M."/>
            <person name="Wu J."/>
            <person name="Yu Y."/>
            <person name="Chen C."/>
            <person name="Johnson J."/>
            <person name="Rokhsar D."/>
            <person name="Baxter I."/>
            <person name="Schmutz J."/>
            <person name="Brutnell T."/>
            <person name="Kellogg E."/>
        </authorList>
    </citation>
    <scope>NUCLEOTIDE SEQUENCE [LARGE SCALE GENOMIC DNA]</scope>
</reference>
<organism evidence="2 3">
    <name type="scientific">Setaria viridis</name>
    <name type="common">Green bristlegrass</name>
    <name type="synonym">Setaria italica subsp. viridis</name>
    <dbReference type="NCBI Taxonomy" id="4556"/>
    <lineage>
        <taxon>Eukaryota</taxon>
        <taxon>Viridiplantae</taxon>
        <taxon>Streptophyta</taxon>
        <taxon>Embryophyta</taxon>
        <taxon>Tracheophyta</taxon>
        <taxon>Spermatophyta</taxon>
        <taxon>Magnoliopsida</taxon>
        <taxon>Liliopsida</taxon>
        <taxon>Poales</taxon>
        <taxon>Poaceae</taxon>
        <taxon>PACMAD clade</taxon>
        <taxon>Panicoideae</taxon>
        <taxon>Panicodae</taxon>
        <taxon>Paniceae</taxon>
        <taxon>Cenchrinae</taxon>
        <taxon>Setaria</taxon>
    </lineage>
</organism>
<dbReference type="Proteomes" id="UP000298652">
    <property type="component" value="Chromosome 7"/>
</dbReference>
<evidence type="ECO:0000313" key="2">
    <source>
        <dbReference type="EMBL" id="TKW03661.1"/>
    </source>
</evidence>
<protein>
    <submittedName>
        <fullName evidence="2">Uncharacterized protein</fullName>
    </submittedName>
</protein>
<dbReference type="Gramene" id="TKW03661">
    <property type="protein sequence ID" value="TKW03661"/>
    <property type="gene ID" value="SEVIR_7G055209v2"/>
</dbReference>
<feature type="transmembrane region" description="Helical" evidence="1">
    <location>
        <begin position="9"/>
        <end position="30"/>
    </location>
</feature>
<accession>A0A4U6TM42</accession>
<sequence>MARQWLKDLMFGGITIVCGILGTLSGGIILDKIWATIPNALKVRKYNT</sequence>
<keyword evidence="1" id="KW-0472">Membrane</keyword>